<dbReference type="PANTHER" id="PTHR43734:SF1">
    <property type="entry name" value="PHYTOENE DESATURASE"/>
    <property type="match status" value="1"/>
</dbReference>
<evidence type="ECO:0000256" key="3">
    <source>
        <dbReference type="ARBA" id="ARBA00023002"/>
    </source>
</evidence>
<dbReference type="EMBL" id="CP004350">
    <property type="protein sequence ID" value="AHI21049.1"/>
    <property type="molecule type" value="Genomic_DNA"/>
</dbReference>
<organism evidence="6 7">
    <name type="scientific">Corynebacterium casei LMG S-19264</name>
    <dbReference type="NCBI Taxonomy" id="1285583"/>
    <lineage>
        <taxon>Bacteria</taxon>
        <taxon>Bacillati</taxon>
        <taxon>Actinomycetota</taxon>
        <taxon>Actinomycetes</taxon>
        <taxon>Mycobacteriales</taxon>
        <taxon>Corynebacteriaceae</taxon>
        <taxon>Corynebacterium</taxon>
    </lineage>
</organism>
<evidence type="ECO:0000256" key="1">
    <source>
        <dbReference type="ARBA" id="ARBA00004829"/>
    </source>
</evidence>
<evidence type="ECO:0000259" key="5">
    <source>
        <dbReference type="Pfam" id="PF01593"/>
    </source>
</evidence>
<reference evidence="7" key="1">
    <citation type="submission" date="2013-02" db="EMBL/GenBank/DDBJ databases">
        <title>The complete genome sequence of Corynebacterium casei LMG S-19264 (=DSM 44701).</title>
        <authorList>
            <person name="Ruckert C."/>
            <person name="Albersmeier A."/>
            <person name="Kalinowski J."/>
        </authorList>
    </citation>
    <scope>NUCLEOTIDE SEQUENCE [LARGE SCALE GENOMIC DNA]</scope>
    <source>
        <strain evidence="7">LMG S-19264</strain>
    </source>
</reference>
<gene>
    <name evidence="6" type="ORF">CCASEI_12495</name>
</gene>
<dbReference type="GeneID" id="82878596"/>
<evidence type="ECO:0000256" key="2">
    <source>
        <dbReference type="ARBA" id="ARBA00022746"/>
    </source>
</evidence>
<evidence type="ECO:0000256" key="4">
    <source>
        <dbReference type="RuleBase" id="RU362075"/>
    </source>
</evidence>
<dbReference type="Pfam" id="PF01593">
    <property type="entry name" value="Amino_oxidase"/>
    <property type="match status" value="1"/>
</dbReference>
<protein>
    <submittedName>
        <fullName evidence="6">Phytoene dehydrogenase</fullName>
    </submittedName>
</protein>
<keyword evidence="2 4" id="KW-0125">Carotenoid biosynthesis</keyword>
<keyword evidence="3 4" id="KW-0560">Oxidoreductase</keyword>
<dbReference type="NCBIfam" id="TIGR02734">
    <property type="entry name" value="crtI_fam"/>
    <property type="match status" value="1"/>
</dbReference>
<dbReference type="Gene3D" id="3.50.50.60">
    <property type="entry name" value="FAD/NAD(P)-binding domain"/>
    <property type="match status" value="2"/>
</dbReference>
<evidence type="ECO:0000313" key="7">
    <source>
        <dbReference type="Proteomes" id="UP000019226"/>
    </source>
</evidence>
<dbReference type="Proteomes" id="UP000019226">
    <property type="component" value="Chromosome"/>
</dbReference>
<accession>A0ABM5PSU7</accession>
<dbReference type="SUPFAM" id="SSF51905">
    <property type="entry name" value="FAD/NAD(P)-binding domain"/>
    <property type="match status" value="1"/>
</dbReference>
<evidence type="ECO:0000313" key="6">
    <source>
        <dbReference type="EMBL" id="AHI21049.1"/>
    </source>
</evidence>
<proteinExistence type="inferred from homology"/>
<feature type="domain" description="Amine oxidase" evidence="5">
    <location>
        <begin position="13"/>
        <end position="362"/>
    </location>
</feature>
<sequence length="567" mass="61539">MSEQSAVVIGAGVAGLATATLLSREGYDVTVIDRLSQPGGRAGSYTTQDAPGFRWDSGPSWYLMPEAFDHFYRLCGTTTEEQLDLVDLQPAYRVITGPSADEQDAEGVVGTEGAGDAGNALDRVLDITPETIIDTFESIEPGAGERLRKYLQKSSLVYEVAIQKFLYNNFTRPQNLMTWEMLLHARLLAVLLARSLDSYVKTVAQDSRLRQVLSYPAVFLSTEPKQAPALYSLMSHTDLIQGPKYPRGGFAAVVDSLVRLAKDNGVKFQMATEVTEIVTFGKKQRVRGVRIAGGDMDGDGEHGQHGQHGRIITADVVVSAADLKYTETKLLPQSLQTYPEKYWDKRNPGLSSVLIYAGVKGKLPELAHHTLLFSRDWDPDFEAVFGPQKSLQKSWSHSIYVSKTSATDADVAPEGYENLFVLVPAAAEPEIGHGSAYIEDSSKVNGGVAGRGEDERVRSIAKQAIALIAQWAGIDDLAQRIVVSKTVGPADFAERYYSWSGGAIGPAHTLAQSAFFRGKNKSAKVESLYYAGATTVPGVGVPLCLISAENIIKRLRADHTPGPLPES</sequence>
<dbReference type="PANTHER" id="PTHR43734">
    <property type="entry name" value="PHYTOENE DESATURASE"/>
    <property type="match status" value="1"/>
</dbReference>
<keyword evidence="7" id="KW-1185">Reference proteome</keyword>
<dbReference type="PRINTS" id="PR00419">
    <property type="entry name" value="ADXRDTASE"/>
</dbReference>
<dbReference type="InterPro" id="IPR036188">
    <property type="entry name" value="FAD/NAD-bd_sf"/>
</dbReference>
<comment type="pathway">
    <text evidence="1 4">Carotenoid biosynthesis.</text>
</comment>
<dbReference type="InterPro" id="IPR014105">
    <property type="entry name" value="Carotenoid/retinoid_OxRdtase"/>
</dbReference>
<name>A0ABM5PSU7_9CORY</name>
<comment type="similarity">
    <text evidence="4">Belongs to the carotenoid/retinoid oxidoreductase family.</text>
</comment>
<dbReference type="InterPro" id="IPR002937">
    <property type="entry name" value="Amino_oxidase"/>
</dbReference>
<dbReference type="RefSeq" id="WP_025388152.1">
    <property type="nucleotide sequence ID" value="NZ_CP004350.1"/>
</dbReference>